<organism evidence="1 2">
    <name type="scientific">Pelovirga terrestris</name>
    <dbReference type="NCBI Taxonomy" id="2771352"/>
    <lineage>
        <taxon>Bacteria</taxon>
        <taxon>Pseudomonadati</taxon>
        <taxon>Thermodesulfobacteriota</taxon>
        <taxon>Desulfuromonadia</taxon>
        <taxon>Geobacterales</taxon>
        <taxon>Geobacteraceae</taxon>
        <taxon>Pelovirga</taxon>
    </lineage>
</organism>
<accession>A0A8J6QN06</accession>
<protein>
    <submittedName>
        <fullName evidence="1">SRPBCC family protein</fullName>
    </submittedName>
</protein>
<proteinExistence type="predicted"/>
<dbReference type="CDD" id="cd07820">
    <property type="entry name" value="SRPBCC_3"/>
    <property type="match status" value="1"/>
</dbReference>
<dbReference type="Proteomes" id="UP000632828">
    <property type="component" value="Unassembled WGS sequence"/>
</dbReference>
<evidence type="ECO:0000313" key="1">
    <source>
        <dbReference type="EMBL" id="MBD1399938.1"/>
    </source>
</evidence>
<dbReference type="AlphaFoldDB" id="A0A8J6QN06"/>
<dbReference type="RefSeq" id="WP_191154216.1">
    <property type="nucleotide sequence ID" value="NZ_JACWUN010000004.1"/>
</dbReference>
<dbReference type="InterPro" id="IPR023393">
    <property type="entry name" value="START-like_dom_sf"/>
</dbReference>
<dbReference type="EMBL" id="JACWUN010000004">
    <property type="protein sequence ID" value="MBD1399938.1"/>
    <property type="molecule type" value="Genomic_DNA"/>
</dbReference>
<dbReference type="Gene3D" id="3.30.530.20">
    <property type="match status" value="1"/>
</dbReference>
<dbReference type="SUPFAM" id="SSF55961">
    <property type="entry name" value="Bet v1-like"/>
    <property type="match status" value="1"/>
</dbReference>
<evidence type="ECO:0000313" key="2">
    <source>
        <dbReference type="Proteomes" id="UP000632828"/>
    </source>
</evidence>
<comment type="caution">
    <text evidence="1">The sequence shown here is derived from an EMBL/GenBank/DDBJ whole genome shotgun (WGS) entry which is preliminary data.</text>
</comment>
<name>A0A8J6QN06_9BACT</name>
<keyword evidence="2" id="KW-1185">Reference proteome</keyword>
<gene>
    <name evidence="1" type="ORF">ICT70_04560</name>
</gene>
<reference evidence="1" key="1">
    <citation type="submission" date="2020-09" db="EMBL/GenBank/DDBJ databases">
        <title>Pelobacter alkaliphilus sp. nov., a novel anaerobic arsenate-reducing bacterium from terrestrial mud volcano.</title>
        <authorList>
            <person name="Khomyakova M.A."/>
            <person name="Merkel A.Y."/>
            <person name="Slobodkin A.I."/>
        </authorList>
    </citation>
    <scope>NUCLEOTIDE SEQUENCE</scope>
    <source>
        <strain evidence="1">M08fum</strain>
    </source>
</reference>
<sequence length="158" mass="18769">MHELHRELLLDAPCESLWDFIATPENLNQLTPPELDFQIVSELPERMYNGLTILYRIRIPWFGTHRWLTEIKHIREGVSFVDEQRLGPYRLWYHYHQIESLGTNKTRMIDHVSYALPFGPMGELVHSLKVRQMLKDIFDYRRVKLLELFPPVTDNAGP</sequence>